<name>A0A1R1LAJ9_9MICC</name>
<dbReference type="AlphaFoldDB" id="A0A1R1LAJ9"/>
<evidence type="ECO:0000259" key="3">
    <source>
        <dbReference type="Pfam" id="PF13462"/>
    </source>
</evidence>
<evidence type="ECO:0000313" key="4">
    <source>
        <dbReference type="EMBL" id="OMH24526.1"/>
    </source>
</evidence>
<feature type="transmembrane region" description="Helical" evidence="2">
    <location>
        <begin position="38"/>
        <end position="60"/>
    </location>
</feature>
<feature type="compositionally biased region" description="Basic and acidic residues" evidence="1">
    <location>
        <begin position="17"/>
        <end position="30"/>
    </location>
</feature>
<dbReference type="Proteomes" id="UP000187085">
    <property type="component" value="Unassembled WGS sequence"/>
</dbReference>
<dbReference type="RefSeq" id="WP_076703857.1">
    <property type="nucleotide sequence ID" value="NZ_MRDE01000053.1"/>
</dbReference>
<dbReference type="EMBL" id="MRDE01000053">
    <property type="protein sequence ID" value="OMH24526.1"/>
    <property type="molecule type" value="Genomic_DNA"/>
</dbReference>
<dbReference type="InterPro" id="IPR012336">
    <property type="entry name" value="Thioredoxin-like_fold"/>
</dbReference>
<evidence type="ECO:0000313" key="5">
    <source>
        <dbReference type="Proteomes" id="UP000187085"/>
    </source>
</evidence>
<keyword evidence="2" id="KW-0472">Membrane</keyword>
<sequence length="297" mass="31526">MSPQNEPRLTKAQRQAAARERARVQREQQRRRERRTRVLTIWGIVAAVAVIAVVIGLVVANGIRGQVADSGPRPANANAFGGVTLTKPNQLATSPAAGDVNVADTQSPTASASASGSVLPLPHGVGKAPAGQPAQIIVFVDLACPVCKNFEATYANQLDSWMKEGKATVEYRVIGLLDGTASTTNYSSRGANAAYCVANTAPTKFQRFLTSAYEQQPQEGGRGLSDDKLNEIATSAGAPDLSSCINNGTYRPFVKYVTDQSRLDGVSGTPTVFVDGQRWSNSGDFTAFAQKIITARK</sequence>
<organism evidence="4 5">
    <name type="scientific">Tersicoccus phoenicis</name>
    <dbReference type="NCBI Taxonomy" id="554083"/>
    <lineage>
        <taxon>Bacteria</taxon>
        <taxon>Bacillati</taxon>
        <taxon>Actinomycetota</taxon>
        <taxon>Actinomycetes</taxon>
        <taxon>Micrococcales</taxon>
        <taxon>Micrococcaceae</taxon>
        <taxon>Tersicoccus</taxon>
    </lineage>
</organism>
<protein>
    <recommendedName>
        <fullName evidence="3">Thioredoxin-like fold domain-containing protein</fullName>
    </recommendedName>
</protein>
<feature type="domain" description="Thioredoxin-like fold" evidence="3">
    <location>
        <begin position="133"/>
        <end position="288"/>
    </location>
</feature>
<evidence type="ECO:0000256" key="1">
    <source>
        <dbReference type="SAM" id="MobiDB-lite"/>
    </source>
</evidence>
<keyword evidence="2" id="KW-1133">Transmembrane helix</keyword>
<dbReference type="Gene3D" id="3.40.30.10">
    <property type="entry name" value="Glutaredoxin"/>
    <property type="match status" value="1"/>
</dbReference>
<dbReference type="InterPro" id="IPR036249">
    <property type="entry name" value="Thioredoxin-like_sf"/>
</dbReference>
<comment type="caution">
    <text evidence="4">The sequence shown here is derived from an EMBL/GenBank/DDBJ whole genome shotgun (WGS) entry which is preliminary data.</text>
</comment>
<gene>
    <name evidence="4" type="ORF">BKD30_08065</name>
</gene>
<reference evidence="4 5" key="1">
    <citation type="submission" date="2016-12" db="EMBL/GenBank/DDBJ databases">
        <title>Draft genome of Tersicoccus phoenicis 1P05MA.</title>
        <authorList>
            <person name="Nakajima Y."/>
            <person name="Yoshizawa S."/>
            <person name="Nakamura K."/>
            <person name="Ogura Y."/>
            <person name="Hayashi T."/>
            <person name="Kogure K."/>
        </authorList>
    </citation>
    <scope>NUCLEOTIDE SEQUENCE [LARGE SCALE GENOMIC DNA]</scope>
    <source>
        <strain evidence="4 5">1p05MA</strain>
    </source>
</reference>
<proteinExistence type="predicted"/>
<dbReference type="STRING" id="554083.BKD30_08065"/>
<keyword evidence="5" id="KW-1185">Reference proteome</keyword>
<evidence type="ECO:0000256" key="2">
    <source>
        <dbReference type="SAM" id="Phobius"/>
    </source>
</evidence>
<dbReference type="Pfam" id="PF13462">
    <property type="entry name" value="Thioredoxin_4"/>
    <property type="match status" value="1"/>
</dbReference>
<dbReference type="SUPFAM" id="SSF52833">
    <property type="entry name" value="Thioredoxin-like"/>
    <property type="match status" value="1"/>
</dbReference>
<keyword evidence="2" id="KW-0812">Transmembrane</keyword>
<feature type="region of interest" description="Disordered" evidence="1">
    <location>
        <begin position="1"/>
        <end position="33"/>
    </location>
</feature>
<accession>A0A1R1LAJ9</accession>
<dbReference type="OrthoDB" id="117402at2"/>